<dbReference type="Proteomes" id="UP000796880">
    <property type="component" value="Unassembled WGS sequence"/>
</dbReference>
<reference evidence="2" key="1">
    <citation type="submission" date="2020-03" db="EMBL/GenBank/DDBJ databases">
        <title>A high-quality chromosome-level genome assembly of a woody plant with both climbing and erect habits, Rhamnella rubrinervis.</title>
        <authorList>
            <person name="Lu Z."/>
            <person name="Yang Y."/>
            <person name="Zhu X."/>
            <person name="Sun Y."/>
        </authorList>
    </citation>
    <scope>NUCLEOTIDE SEQUENCE</scope>
    <source>
        <strain evidence="2">BYM</strain>
        <tissue evidence="2">Leaf</tissue>
    </source>
</reference>
<evidence type="ECO:0000256" key="1">
    <source>
        <dbReference type="SAM" id="MobiDB-lite"/>
    </source>
</evidence>
<organism evidence="2 3">
    <name type="scientific">Rhamnella rubrinervis</name>
    <dbReference type="NCBI Taxonomy" id="2594499"/>
    <lineage>
        <taxon>Eukaryota</taxon>
        <taxon>Viridiplantae</taxon>
        <taxon>Streptophyta</taxon>
        <taxon>Embryophyta</taxon>
        <taxon>Tracheophyta</taxon>
        <taxon>Spermatophyta</taxon>
        <taxon>Magnoliopsida</taxon>
        <taxon>eudicotyledons</taxon>
        <taxon>Gunneridae</taxon>
        <taxon>Pentapetalae</taxon>
        <taxon>rosids</taxon>
        <taxon>fabids</taxon>
        <taxon>Rosales</taxon>
        <taxon>Rhamnaceae</taxon>
        <taxon>rhamnoid group</taxon>
        <taxon>Rhamneae</taxon>
        <taxon>Rhamnella</taxon>
    </lineage>
</organism>
<evidence type="ECO:0000313" key="2">
    <source>
        <dbReference type="EMBL" id="KAF3448033.1"/>
    </source>
</evidence>
<name>A0A8K0H9Y2_9ROSA</name>
<proteinExistence type="predicted"/>
<comment type="caution">
    <text evidence="2">The sequence shown here is derived from an EMBL/GenBank/DDBJ whole genome shotgun (WGS) entry which is preliminary data.</text>
</comment>
<gene>
    <name evidence="2" type="ORF">FNV43_RR08741</name>
</gene>
<dbReference type="EMBL" id="VOIH02000004">
    <property type="protein sequence ID" value="KAF3448033.1"/>
    <property type="molecule type" value="Genomic_DNA"/>
</dbReference>
<accession>A0A8K0H9Y2</accession>
<protein>
    <submittedName>
        <fullName evidence="2">Uncharacterized protein</fullName>
    </submittedName>
</protein>
<evidence type="ECO:0000313" key="3">
    <source>
        <dbReference type="Proteomes" id="UP000796880"/>
    </source>
</evidence>
<keyword evidence="3" id="KW-1185">Reference proteome</keyword>
<sequence length="125" mass="13827">MLKTKEQGAGTLAPTWEGPYKDTRLLARSRFSLGTRTGRGRPTSLTYSVGCQGEPQHQLRRVPIATMVTVSRDHQDHLILTRRSTSTQPKGFAGRTSTANGTIGNHADSIAFLHFKSIRRPPQRS</sequence>
<feature type="compositionally biased region" description="Polar residues" evidence="1">
    <location>
        <begin position="82"/>
        <end position="103"/>
    </location>
</feature>
<feature type="region of interest" description="Disordered" evidence="1">
    <location>
        <begin position="76"/>
        <end position="103"/>
    </location>
</feature>
<dbReference type="AlphaFoldDB" id="A0A8K0H9Y2"/>